<dbReference type="PRINTS" id="PR00830">
    <property type="entry name" value="ENDOLAPTASE"/>
</dbReference>
<comment type="similarity">
    <text evidence="9 10 11 12">Belongs to the peptidase S16 family.</text>
</comment>
<evidence type="ECO:0000256" key="8">
    <source>
        <dbReference type="ARBA" id="ARBA00023016"/>
    </source>
</evidence>
<dbReference type="InterPro" id="IPR027543">
    <property type="entry name" value="Lon_bac"/>
</dbReference>
<comment type="caution">
    <text evidence="15">The sequence shown here is derived from an EMBL/GenBank/DDBJ whole genome shotgun (WGS) entry which is preliminary data.</text>
</comment>
<dbReference type="PANTHER" id="PTHR10046">
    <property type="entry name" value="ATP DEPENDENT LON PROTEASE FAMILY MEMBER"/>
    <property type="match status" value="1"/>
</dbReference>
<feature type="active site" evidence="9 11">
    <location>
        <position position="717"/>
    </location>
</feature>
<dbReference type="SUPFAM" id="SSF52540">
    <property type="entry name" value="P-loop containing nucleoside triphosphate hydrolases"/>
    <property type="match status" value="1"/>
</dbReference>
<dbReference type="EMBL" id="JACOOS010000008">
    <property type="protein sequence ID" value="MBC5677633.1"/>
    <property type="molecule type" value="Genomic_DNA"/>
</dbReference>
<feature type="binding site" evidence="9">
    <location>
        <begin position="351"/>
        <end position="358"/>
    </location>
    <ligand>
        <name>ATP</name>
        <dbReference type="ChEBI" id="CHEBI:30616"/>
    </ligand>
</feature>
<evidence type="ECO:0000256" key="12">
    <source>
        <dbReference type="RuleBase" id="RU000591"/>
    </source>
</evidence>
<dbReference type="InterPro" id="IPR020568">
    <property type="entry name" value="Ribosomal_Su5_D2-typ_SF"/>
</dbReference>
<dbReference type="HAMAP" id="MF_01973">
    <property type="entry name" value="lon_bact"/>
    <property type="match status" value="1"/>
</dbReference>
<dbReference type="Gene3D" id="2.30.130.40">
    <property type="entry name" value="LON domain-like"/>
    <property type="match status" value="1"/>
</dbReference>
<dbReference type="InterPro" id="IPR054594">
    <property type="entry name" value="Lon_lid"/>
</dbReference>
<dbReference type="InterPro" id="IPR027065">
    <property type="entry name" value="Lon_Prtase"/>
</dbReference>
<dbReference type="CDD" id="cd19500">
    <property type="entry name" value="RecA-like_Lon"/>
    <property type="match status" value="1"/>
</dbReference>
<dbReference type="NCBIfam" id="TIGR00763">
    <property type="entry name" value="lon"/>
    <property type="match status" value="1"/>
</dbReference>
<feature type="domain" description="Lon proteolytic" evidence="13">
    <location>
        <begin position="587"/>
        <end position="768"/>
    </location>
</feature>
<keyword evidence="6 9" id="KW-0720">Serine protease</keyword>
<comment type="catalytic activity">
    <reaction evidence="9 10 11">
        <text>Hydrolysis of proteins in presence of ATP.</text>
        <dbReference type="EC" id="3.4.21.53"/>
    </reaction>
</comment>
<dbReference type="Gene3D" id="1.10.8.60">
    <property type="match status" value="1"/>
</dbReference>
<comment type="subunit">
    <text evidence="9 10">Homohexamer. Organized in a ring with a central cavity.</text>
</comment>
<dbReference type="GO" id="GO:0004252">
    <property type="term" value="F:serine-type endopeptidase activity"/>
    <property type="evidence" value="ECO:0007669"/>
    <property type="project" value="UniProtKB-EC"/>
</dbReference>
<gene>
    <name evidence="9 15" type="primary">lon</name>
    <name evidence="15" type="ORF">H8S22_08430</name>
</gene>
<dbReference type="Pfam" id="PF22667">
    <property type="entry name" value="Lon_lid"/>
    <property type="match status" value="1"/>
</dbReference>
<comment type="function">
    <text evidence="9">ATP-dependent serine protease that mediates the selective degradation of mutant and abnormal proteins as well as certain short-lived regulatory proteins. Required for cellular homeostasis and for survival from DNA damage and developmental changes induced by stress. Degrades polypeptides processively to yield small peptide fragments that are 5 to 10 amino acids long. Binds to DNA in a double-stranded, site-specific manner.</text>
</comment>
<proteinExistence type="evidence at transcript level"/>
<dbReference type="InterPro" id="IPR015947">
    <property type="entry name" value="PUA-like_sf"/>
</dbReference>
<dbReference type="SMART" id="SM00382">
    <property type="entry name" value="AAA"/>
    <property type="match status" value="1"/>
</dbReference>
<dbReference type="PROSITE" id="PS51786">
    <property type="entry name" value="LON_PROTEOLYTIC"/>
    <property type="match status" value="1"/>
</dbReference>
<evidence type="ECO:0000256" key="3">
    <source>
        <dbReference type="ARBA" id="ARBA00022670"/>
    </source>
</evidence>
<keyword evidence="4 9" id="KW-0547">Nucleotide-binding</keyword>
<evidence type="ECO:0000256" key="9">
    <source>
        <dbReference type="HAMAP-Rule" id="MF_01973"/>
    </source>
</evidence>
<dbReference type="SMART" id="SM00464">
    <property type="entry name" value="LON"/>
    <property type="match status" value="1"/>
</dbReference>
<keyword evidence="8 9" id="KW-0346">Stress response</keyword>
<keyword evidence="2 9" id="KW-0963">Cytoplasm</keyword>
<dbReference type="Pfam" id="PF02190">
    <property type="entry name" value="LON_substr_bdg"/>
    <property type="match status" value="1"/>
</dbReference>
<evidence type="ECO:0000256" key="4">
    <source>
        <dbReference type="ARBA" id="ARBA00022741"/>
    </source>
</evidence>
<evidence type="ECO:0000256" key="11">
    <source>
        <dbReference type="PROSITE-ProRule" id="PRU01122"/>
    </source>
</evidence>
<dbReference type="PROSITE" id="PS51787">
    <property type="entry name" value="LON_N"/>
    <property type="match status" value="1"/>
</dbReference>
<dbReference type="RefSeq" id="WP_024728428.1">
    <property type="nucleotide sequence ID" value="NZ_JACOOS010000008.1"/>
</dbReference>
<keyword evidence="3 9" id="KW-0645">Protease</keyword>
<dbReference type="InterPro" id="IPR008268">
    <property type="entry name" value="Peptidase_S16_AS"/>
</dbReference>
<keyword evidence="7 9" id="KW-0067">ATP-binding</keyword>
<dbReference type="Proteomes" id="UP000635828">
    <property type="component" value="Unassembled WGS sequence"/>
</dbReference>
<evidence type="ECO:0000256" key="6">
    <source>
        <dbReference type="ARBA" id="ARBA00022825"/>
    </source>
</evidence>
<feature type="active site" evidence="9 11">
    <location>
        <position position="674"/>
    </location>
</feature>
<evidence type="ECO:0000313" key="16">
    <source>
        <dbReference type="Proteomes" id="UP000635828"/>
    </source>
</evidence>
<evidence type="ECO:0000256" key="1">
    <source>
        <dbReference type="ARBA" id="ARBA00004496"/>
    </source>
</evidence>
<evidence type="ECO:0000313" key="15">
    <source>
        <dbReference type="EMBL" id="MBC5677633.1"/>
    </source>
</evidence>
<reference evidence="15 16" key="1">
    <citation type="submission" date="2020-08" db="EMBL/GenBank/DDBJ databases">
        <title>Genome public.</title>
        <authorList>
            <person name="Liu C."/>
            <person name="Sun Q."/>
        </authorList>
    </citation>
    <scope>NUCLEOTIDE SEQUENCE [LARGE SCALE GENOMIC DNA]</scope>
    <source>
        <strain evidence="15 16">NSJ-7</strain>
    </source>
</reference>
<keyword evidence="16" id="KW-1185">Reference proteome</keyword>
<accession>A0ABR7FQY8</accession>
<evidence type="ECO:0000259" key="14">
    <source>
        <dbReference type="PROSITE" id="PS51787"/>
    </source>
</evidence>
<dbReference type="Pfam" id="PF00004">
    <property type="entry name" value="AAA"/>
    <property type="match status" value="1"/>
</dbReference>
<dbReference type="InterPro" id="IPR008269">
    <property type="entry name" value="Lon_proteolytic"/>
</dbReference>
<evidence type="ECO:0000256" key="2">
    <source>
        <dbReference type="ARBA" id="ARBA00022490"/>
    </source>
</evidence>
<dbReference type="Gene3D" id="1.20.58.1480">
    <property type="match status" value="1"/>
</dbReference>
<dbReference type="InterPro" id="IPR003593">
    <property type="entry name" value="AAA+_ATPase"/>
</dbReference>
<evidence type="ECO:0000256" key="5">
    <source>
        <dbReference type="ARBA" id="ARBA00022801"/>
    </source>
</evidence>
<dbReference type="InterPro" id="IPR046336">
    <property type="entry name" value="Lon_prtase_N_sf"/>
</dbReference>
<dbReference type="InterPro" id="IPR003111">
    <property type="entry name" value="Lon_prtase_N"/>
</dbReference>
<keyword evidence="5 9" id="KW-0378">Hydrolase</keyword>
<sequence>MKKVLPMLALRGKYIYPNSVIHFDVSRSKSVRAIEEAMQNDQMIFLDNQIDPAMEDPKSYDLYQIGTLARIRQVVKLPQNIIRVFAEGMFRAEILEVCEEEPIFRVEAAYQHTEQQEFEQDEKEAVFRALKESFEKYTGVWNQMDPNVYSYILMQTDLEVFVDHLATHLPFSLQNKQKLLEEMDLKPRCELMLVLLEQELRLAYLRLDIQEKVKENIDDNQREYMLREQLKVIREELGETNIADEADEFLRKLSEMEAGEEVKDKIKKEISRFQAMGNSAAESAVLRTYIEIMLDVPWEKLSEDSMDLEEAENILEEDHYGLKKVKERVLEYLAARAMSQKKDAAILCLVGPPGTGKTSIARSIAKATHKEYVRLSLGGVRDESEIRGHRKTYVGAMPGRIVAAIRQAKVRNPLMLLDEVDKVGKDQRGDTASALLEVLDGEQNEHFRDHYLEVPLDLSDVLFIATANDLSTIPKPLLDRMEVIEVSSYSENEKFHIAKNYLVKKQMEANGLTPKEIVWKDDALRLLIASYTREAGVRSLERTIGNVSRKVTKDIYQGKKKKVTVTRKAVRDYLGTAPYELEKENLKDEVGIVHGLAWTSVGGVMLNVEVNTMPGKGKFIVTGSLGDVMKESAQAAVSYIRSKSGKYKIKDDFFENHDIHIHIPEGAVPKDGPSAGITMTLALLSAITGRKVRGTVAMTGEVTIRGQVLAIGGLKEKMLAAKRAGMTKVLVPKANEKDVREFDTEITENIEIVYVKKIEDVVREALLSEQTKR</sequence>
<dbReference type="Gene3D" id="3.30.230.10">
    <property type="match status" value="1"/>
</dbReference>
<dbReference type="InterPro" id="IPR004815">
    <property type="entry name" value="Lon_bac/euk-typ"/>
</dbReference>
<dbReference type="Gene3D" id="3.40.50.300">
    <property type="entry name" value="P-loop containing nucleotide triphosphate hydrolases"/>
    <property type="match status" value="1"/>
</dbReference>
<dbReference type="Gene3D" id="1.20.5.5270">
    <property type="match status" value="1"/>
</dbReference>
<dbReference type="Pfam" id="PF05362">
    <property type="entry name" value="Lon_C"/>
    <property type="match status" value="1"/>
</dbReference>
<evidence type="ECO:0000256" key="7">
    <source>
        <dbReference type="ARBA" id="ARBA00022840"/>
    </source>
</evidence>
<comment type="subcellular location">
    <subcellularLocation>
        <location evidence="1 9 10">Cytoplasm</location>
    </subcellularLocation>
</comment>
<protein>
    <recommendedName>
        <fullName evidence="9 10">Lon protease</fullName>
        <ecNumber evidence="9 10">3.4.21.53</ecNumber>
    </recommendedName>
    <alternativeName>
        <fullName evidence="9">ATP-dependent protease La</fullName>
    </alternativeName>
</protein>
<dbReference type="PIRSF" id="PIRSF001174">
    <property type="entry name" value="Lon_proteas"/>
    <property type="match status" value="1"/>
</dbReference>
<dbReference type="SUPFAM" id="SSF54211">
    <property type="entry name" value="Ribosomal protein S5 domain 2-like"/>
    <property type="match status" value="1"/>
</dbReference>
<dbReference type="PROSITE" id="PS01046">
    <property type="entry name" value="LON_SER"/>
    <property type="match status" value="1"/>
</dbReference>
<feature type="domain" description="Lon N-terminal" evidence="14">
    <location>
        <begin position="5"/>
        <end position="200"/>
    </location>
</feature>
<comment type="induction">
    <text evidence="9">By heat shock.</text>
</comment>
<dbReference type="InterPro" id="IPR027417">
    <property type="entry name" value="P-loop_NTPase"/>
</dbReference>
<evidence type="ECO:0000259" key="13">
    <source>
        <dbReference type="PROSITE" id="PS51786"/>
    </source>
</evidence>
<dbReference type="SUPFAM" id="SSF88697">
    <property type="entry name" value="PUA domain-like"/>
    <property type="match status" value="1"/>
</dbReference>
<dbReference type="InterPro" id="IPR014721">
    <property type="entry name" value="Ribsml_uS5_D2-typ_fold_subgr"/>
</dbReference>
<dbReference type="EC" id="3.4.21.53" evidence="9 10"/>
<name>A0ABR7FQY8_9FIRM</name>
<dbReference type="InterPro" id="IPR003959">
    <property type="entry name" value="ATPase_AAA_core"/>
</dbReference>
<organism evidence="15 16">
    <name type="scientific">Anaerostipes hominis</name>
    <name type="common">ex Liu et al. 2021</name>
    <dbReference type="NCBI Taxonomy" id="2763018"/>
    <lineage>
        <taxon>Bacteria</taxon>
        <taxon>Bacillati</taxon>
        <taxon>Bacillota</taxon>
        <taxon>Clostridia</taxon>
        <taxon>Lachnospirales</taxon>
        <taxon>Lachnospiraceae</taxon>
        <taxon>Anaerostipes</taxon>
    </lineage>
</organism>
<evidence type="ECO:0000256" key="10">
    <source>
        <dbReference type="PIRNR" id="PIRNR001174"/>
    </source>
</evidence>